<keyword evidence="3" id="KW-1185">Reference proteome</keyword>
<accession>A0ABN3WAV6</accession>
<dbReference type="InterPro" id="IPR009081">
    <property type="entry name" value="PP-bd_ACP"/>
</dbReference>
<evidence type="ECO:0000313" key="3">
    <source>
        <dbReference type="Proteomes" id="UP001500831"/>
    </source>
</evidence>
<evidence type="ECO:0000259" key="1">
    <source>
        <dbReference type="PROSITE" id="PS50075"/>
    </source>
</evidence>
<sequence length="97" mass="10954">MLSPLANESSKTLWVQAFRDVLESNDIDGDTDFFQAGGYSLLLPRLLWRYESLAGWRPPLRLVFEYSSPLELAAAADEYRSRLPADEPVDEHGPSPE</sequence>
<protein>
    <recommendedName>
        <fullName evidence="1">Carrier domain-containing protein</fullName>
    </recommendedName>
</protein>
<gene>
    <name evidence="2" type="ORF">GCM10010517_76010</name>
</gene>
<dbReference type="Pfam" id="PF00550">
    <property type="entry name" value="PP-binding"/>
    <property type="match status" value="1"/>
</dbReference>
<feature type="domain" description="Carrier" evidence="1">
    <location>
        <begin position="4"/>
        <end position="80"/>
    </location>
</feature>
<evidence type="ECO:0000313" key="2">
    <source>
        <dbReference type="EMBL" id="GAA2909576.1"/>
    </source>
</evidence>
<organism evidence="2 3">
    <name type="scientific">Streptosporangium fragile</name>
    <dbReference type="NCBI Taxonomy" id="46186"/>
    <lineage>
        <taxon>Bacteria</taxon>
        <taxon>Bacillati</taxon>
        <taxon>Actinomycetota</taxon>
        <taxon>Actinomycetes</taxon>
        <taxon>Streptosporangiales</taxon>
        <taxon>Streptosporangiaceae</taxon>
        <taxon>Streptosporangium</taxon>
    </lineage>
</organism>
<name>A0ABN3WAV6_9ACTN</name>
<proteinExistence type="predicted"/>
<dbReference type="PROSITE" id="PS50075">
    <property type="entry name" value="CARRIER"/>
    <property type="match status" value="1"/>
</dbReference>
<dbReference type="EMBL" id="BAAAVI010000100">
    <property type="protein sequence ID" value="GAA2909576.1"/>
    <property type="molecule type" value="Genomic_DNA"/>
</dbReference>
<reference evidence="2 3" key="1">
    <citation type="journal article" date="2019" name="Int. J. Syst. Evol. Microbiol.">
        <title>The Global Catalogue of Microorganisms (GCM) 10K type strain sequencing project: providing services to taxonomists for standard genome sequencing and annotation.</title>
        <authorList>
            <consortium name="The Broad Institute Genomics Platform"/>
            <consortium name="The Broad Institute Genome Sequencing Center for Infectious Disease"/>
            <person name="Wu L."/>
            <person name="Ma J."/>
        </authorList>
    </citation>
    <scope>NUCLEOTIDE SEQUENCE [LARGE SCALE GENOMIC DNA]</scope>
    <source>
        <strain evidence="2 3">JCM 6242</strain>
    </source>
</reference>
<dbReference type="RefSeq" id="WP_344981604.1">
    <property type="nucleotide sequence ID" value="NZ_BAAAVI010000100.1"/>
</dbReference>
<dbReference type="SUPFAM" id="SSF47336">
    <property type="entry name" value="ACP-like"/>
    <property type="match status" value="1"/>
</dbReference>
<dbReference type="Gene3D" id="1.10.1200.10">
    <property type="entry name" value="ACP-like"/>
    <property type="match status" value="1"/>
</dbReference>
<comment type="caution">
    <text evidence="2">The sequence shown here is derived from an EMBL/GenBank/DDBJ whole genome shotgun (WGS) entry which is preliminary data.</text>
</comment>
<dbReference type="InterPro" id="IPR036736">
    <property type="entry name" value="ACP-like_sf"/>
</dbReference>
<dbReference type="Proteomes" id="UP001500831">
    <property type="component" value="Unassembled WGS sequence"/>
</dbReference>